<protein>
    <submittedName>
        <fullName evidence="6">ABC transporter ATP-binding protein</fullName>
    </submittedName>
</protein>
<reference evidence="6 7" key="1">
    <citation type="submission" date="2024-10" db="EMBL/GenBank/DDBJ databases">
        <authorList>
            <person name="Ratan Roy A."/>
            <person name="Morales Sandoval P.H."/>
            <person name="De Los Santos Villalobos S."/>
            <person name="Chakraborty S."/>
            <person name="Mukherjee J."/>
        </authorList>
    </citation>
    <scope>NUCLEOTIDE SEQUENCE [LARGE SCALE GENOMIC DNA]</scope>
    <source>
        <strain evidence="6 7">S1</strain>
    </source>
</reference>
<evidence type="ECO:0000259" key="5">
    <source>
        <dbReference type="PROSITE" id="PS50893"/>
    </source>
</evidence>
<dbReference type="GO" id="GO:0005524">
    <property type="term" value="F:ATP binding"/>
    <property type="evidence" value="ECO:0007669"/>
    <property type="project" value="UniProtKB-KW"/>
</dbReference>
<keyword evidence="4 6" id="KW-0067">ATP-binding</keyword>
<dbReference type="PROSITE" id="PS50893">
    <property type="entry name" value="ABC_TRANSPORTER_2"/>
    <property type="match status" value="1"/>
</dbReference>
<dbReference type="InterPro" id="IPR050093">
    <property type="entry name" value="ABC_SmlMolc_Importer"/>
</dbReference>
<dbReference type="Pfam" id="PF08402">
    <property type="entry name" value="TOBE_2"/>
    <property type="match status" value="1"/>
</dbReference>
<keyword evidence="7" id="KW-1185">Reference proteome</keyword>
<evidence type="ECO:0000256" key="1">
    <source>
        <dbReference type="ARBA" id="ARBA00004417"/>
    </source>
</evidence>
<keyword evidence="3" id="KW-0547">Nucleotide-binding</keyword>
<gene>
    <name evidence="6" type="ORF">ACFVKH_09730</name>
</gene>
<dbReference type="SUPFAM" id="SSF52540">
    <property type="entry name" value="P-loop containing nucleoside triphosphate hydrolases"/>
    <property type="match status" value="1"/>
</dbReference>
<dbReference type="PROSITE" id="PS00211">
    <property type="entry name" value="ABC_TRANSPORTER_1"/>
    <property type="match status" value="1"/>
</dbReference>
<sequence length="378" mass="41976">MLLKSEVPPTQTLQQPPILRLENITKRYGRSGPNAVEAANLQLHKGELLSLLGPSGCGKTTLLRVIAGFERPQQGVIELENQTVCAAGRWIAPEHRGVGIVFQDYALFPHLSVAENVLFGLKPLARQGCLSKSACGQRTQEAIALVGLSGLEQRYPHELSGGQQQRVALARALAPRPSLILLDEPFSNLDVQVRLYLRQEVRDILKSINASGIFVTHDQEEALAISDRMAVMRQGQLEQVGTPEEIYRQPASRFVAEFVTQANFIPAQRRGQLWETEVGQFEISTSLETEADYGEIMIRQEDLQIELDEQAPLLVRDRHFLGREYKYCLKTPSNRMLHARTTARLPVGARVRAAVTQHQLRFFPTAPSAAYGKAASAA</sequence>
<dbReference type="PANTHER" id="PTHR42781">
    <property type="entry name" value="SPERMIDINE/PUTRESCINE IMPORT ATP-BINDING PROTEIN POTA"/>
    <property type="match status" value="1"/>
</dbReference>
<keyword evidence="2" id="KW-0813">Transport</keyword>
<dbReference type="InterPro" id="IPR008995">
    <property type="entry name" value="Mo/tungstate-bd_C_term_dom"/>
</dbReference>
<dbReference type="Proteomes" id="UP001600165">
    <property type="component" value="Unassembled WGS sequence"/>
</dbReference>
<evidence type="ECO:0000256" key="4">
    <source>
        <dbReference type="ARBA" id="ARBA00022840"/>
    </source>
</evidence>
<evidence type="ECO:0000313" key="7">
    <source>
        <dbReference type="Proteomes" id="UP001600165"/>
    </source>
</evidence>
<dbReference type="InterPro" id="IPR003439">
    <property type="entry name" value="ABC_transporter-like_ATP-bd"/>
</dbReference>
<evidence type="ECO:0000313" key="6">
    <source>
        <dbReference type="EMBL" id="MFE4106557.1"/>
    </source>
</evidence>
<name>A0ABW6IFA8_9CYAN</name>
<comment type="subcellular location">
    <subcellularLocation>
        <location evidence="1">Cell inner membrane</location>
        <topology evidence="1">Peripheral membrane protein</topology>
    </subcellularLocation>
</comment>
<dbReference type="SUPFAM" id="SSF50331">
    <property type="entry name" value="MOP-like"/>
    <property type="match status" value="1"/>
</dbReference>
<dbReference type="InterPro" id="IPR027417">
    <property type="entry name" value="P-loop_NTPase"/>
</dbReference>
<organism evidence="6 7">
    <name type="scientific">Almyronema epifaneia S1</name>
    <dbReference type="NCBI Taxonomy" id="2991925"/>
    <lineage>
        <taxon>Bacteria</taxon>
        <taxon>Bacillati</taxon>
        <taxon>Cyanobacteriota</taxon>
        <taxon>Cyanophyceae</taxon>
        <taxon>Nodosilineales</taxon>
        <taxon>Nodosilineaceae</taxon>
        <taxon>Almyronema</taxon>
        <taxon>Almyronema epifaneia</taxon>
    </lineage>
</organism>
<evidence type="ECO:0000256" key="2">
    <source>
        <dbReference type="ARBA" id="ARBA00022448"/>
    </source>
</evidence>
<dbReference type="Pfam" id="PF00005">
    <property type="entry name" value="ABC_tran"/>
    <property type="match status" value="1"/>
</dbReference>
<feature type="domain" description="ABC transporter" evidence="5">
    <location>
        <begin position="19"/>
        <end position="259"/>
    </location>
</feature>
<dbReference type="InterPro" id="IPR013611">
    <property type="entry name" value="Transp-assoc_OB_typ2"/>
</dbReference>
<comment type="caution">
    <text evidence="6">The sequence shown here is derived from an EMBL/GenBank/DDBJ whole genome shotgun (WGS) entry which is preliminary data.</text>
</comment>
<dbReference type="EMBL" id="JBHZOL010000066">
    <property type="protein sequence ID" value="MFE4106557.1"/>
    <property type="molecule type" value="Genomic_DNA"/>
</dbReference>
<dbReference type="PANTHER" id="PTHR42781:SF4">
    <property type="entry name" value="SPERMIDINE_PUTRESCINE IMPORT ATP-BINDING PROTEIN POTA"/>
    <property type="match status" value="1"/>
</dbReference>
<evidence type="ECO:0000256" key="3">
    <source>
        <dbReference type="ARBA" id="ARBA00022741"/>
    </source>
</evidence>
<dbReference type="Gene3D" id="3.40.50.300">
    <property type="entry name" value="P-loop containing nucleotide triphosphate hydrolases"/>
    <property type="match status" value="1"/>
</dbReference>
<dbReference type="InterPro" id="IPR017871">
    <property type="entry name" value="ABC_transporter-like_CS"/>
</dbReference>
<proteinExistence type="predicted"/>
<accession>A0ABW6IFA8</accession>
<dbReference type="InterPro" id="IPR003593">
    <property type="entry name" value="AAA+_ATPase"/>
</dbReference>
<dbReference type="RefSeq" id="WP_377964422.1">
    <property type="nucleotide sequence ID" value="NZ_JBHZOL010000066.1"/>
</dbReference>
<dbReference type="SMART" id="SM00382">
    <property type="entry name" value="AAA"/>
    <property type="match status" value="1"/>
</dbReference>